<dbReference type="Proteomes" id="UP000243605">
    <property type="component" value="Unassembled WGS sequence"/>
</dbReference>
<evidence type="ECO:0008006" key="3">
    <source>
        <dbReference type="Google" id="ProtNLM"/>
    </source>
</evidence>
<proteinExistence type="predicted"/>
<protein>
    <recommendedName>
        <fullName evidence="3">Asparagine synthase</fullName>
    </recommendedName>
</protein>
<dbReference type="RefSeq" id="WP_091472542.1">
    <property type="nucleotide sequence ID" value="NZ_FOIT01000001.1"/>
</dbReference>
<evidence type="ECO:0000313" key="2">
    <source>
        <dbReference type="Proteomes" id="UP000243605"/>
    </source>
</evidence>
<evidence type="ECO:0000313" key="1">
    <source>
        <dbReference type="EMBL" id="SEV79832.1"/>
    </source>
</evidence>
<sequence length="483" mass="57310">MSIRLYPLGYILSDEIVKKLPSNYVSQELSHNYFYYIDKGTPYSIYESEDNFLIIHGEYMHIGINNNIPNHKLAEKLLFLYSNNFDEFLNLLDYIAGRFTIIVKEVSSIKIFPDATNARSNYYCTDRILVSSHAFLLADVLDYNIPKGKIKHEHKIFLNTLYDNVKSTISNHYTELMSNKVTRFFPRENNPFSNMDEERKFQLIEKFWKTQIDEFSKYDNKLIFSITGGLNSRFALSLSKEHINNLSFFTYALKEKIDNSNNVSRLLSLDYAIVTDILKDIPLNHKFFYLHDNPKTLTDEESKILNKNTTHSHLPILNKYVEDAFGDNSIHLRSNLLEIGQAHLYRRREVESSSKEAKDSVMRMYKRQTTNTSFLEQLYDEFVSNTDYLSNTYDYHTVDLVYWELRMGRWLCEVYNNHDSILRTINPFNHRALICLSLAFPYEQRRDLYMFKEIINRNYPILNFYGFNNLKNLYEQSKEKRNL</sequence>
<dbReference type="AlphaFoldDB" id="A0A662Z0J5"/>
<dbReference type="EMBL" id="FOIT01000001">
    <property type="protein sequence ID" value="SEV79832.1"/>
    <property type="molecule type" value="Genomic_DNA"/>
</dbReference>
<keyword evidence="2" id="KW-1185">Reference proteome</keyword>
<reference evidence="1 2" key="1">
    <citation type="submission" date="2016-10" db="EMBL/GenBank/DDBJ databases">
        <authorList>
            <person name="Varghese N."/>
            <person name="Submissions S."/>
        </authorList>
    </citation>
    <scope>NUCLEOTIDE SEQUENCE [LARGE SCALE GENOMIC DNA]</scope>
    <source>
        <strain evidence="1 2">IBRC-M10081</strain>
    </source>
</reference>
<organism evidence="1 2">
    <name type="scientific">Aliicoccus persicus</name>
    <dbReference type="NCBI Taxonomy" id="930138"/>
    <lineage>
        <taxon>Bacteria</taxon>
        <taxon>Bacillati</taxon>
        <taxon>Bacillota</taxon>
        <taxon>Bacilli</taxon>
        <taxon>Bacillales</taxon>
        <taxon>Staphylococcaceae</taxon>
        <taxon>Aliicoccus</taxon>
    </lineage>
</organism>
<gene>
    <name evidence="1" type="ORF">SAMN05192557_0030</name>
</gene>
<dbReference type="OrthoDB" id="2462219at2"/>
<name>A0A662Z0J5_9STAP</name>
<accession>A0A662Z0J5</accession>